<evidence type="ECO:0000313" key="3">
    <source>
        <dbReference type="EMBL" id="QDL92692.1"/>
    </source>
</evidence>
<dbReference type="PANTHER" id="PTHR42733">
    <property type="entry name" value="DJ-1 PROTEIN"/>
    <property type="match status" value="1"/>
</dbReference>
<reference evidence="3 4" key="1">
    <citation type="submission" date="2019-06" db="EMBL/GenBank/DDBJ databases">
        <title>Genome sequence of Rhodobacteraceae bacterium D4M1.</title>
        <authorList>
            <person name="Cao J."/>
        </authorList>
    </citation>
    <scope>NUCLEOTIDE SEQUENCE [LARGE SCALE GENOMIC DNA]</scope>
    <source>
        <strain evidence="3 4">D4M1</strain>
    </source>
</reference>
<protein>
    <submittedName>
        <fullName evidence="3">Type 1 glutamine amidotransferase</fullName>
    </submittedName>
</protein>
<gene>
    <name evidence="3" type="ORF">FDP22_13415</name>
</gene>
<dbReference type="EMBL" id="CP040818">
    <property type="protein sequence ID" value="QDL92692.1"/>
    <property type="molecule type" value="Genomic_DNA"/>
</dbReference>
<dbReference type="SUPFAM" id="SSF52317">
    <property type="entry name" value="Class I glutamine amidotransferase-like"/>
    <property type="match status" value="1"/>
</dbReference>
<dbReference type="NCBIfam" id="TIGR01382">
    <property type="entry name" value="PfpI"/>
    <property type="match status" value="1"/>
</dbReference>
<comment type="similarity">
    <text evidence="1">Belongs to the peptidase C56 family.</text>
</comment>
<dbReference type="OrthoDB" id="9792284at2"/>
<dbReference type="Proteomes" id="UP000305888">
    <property type="component" value="Chromosome"/>
</dbReference>
<dbReference type="PROSITE" id="PS51276">
    <property type="entry name" value="PEPTIDASE_C56_PFPI"/>
    <property type="match status" value="1"/>
</dbReference>
<dbReference type="CDD" id="cd03134">
    <property type="entry name" value="GATase1_PfpI_like"/>
    <property type="match status" value="1"/>
</dbReference>
<dbReference type="KEGG" id="ppru:FDP22_13415"/>
<dbReference type="PANTHER" id="PTHR42733:SF12">
    <property type="entry name" value="PROTEINASE"/>
    <property type="match status" value="1"/>
</dbReference>
<dbReference type="RefSeq" id="WP_138574377.1">
    <property type="nucleotide sequence ID" value="NZ_CP040818.1"/>
</dbReference>
<evidence type="ECO:0000256" key="1">
    <source>
        <dbReference type="ARBA" id="ARBA00008542"/>
    </source>
</evidence>
<dbReference type="AlphaFoldDB" id="A0A5B8G0W8"/>
<name>A0A5B8G0W8_9RHOB</name>
<sequence length="186" mass="20513">MTDIRNSRILIMATHGYERSELRYPHLELSRRGATVEIAAPEAGDIRSWDEKDWGDSASADREIASVSADDYDALVLPGGQINPDVLRLDEAAVALVRAFVAQGKVVAAVCHGPWLLVEADALRGREATSYWSIRTDLRNAGARWVDKAVVADQGIVTSRCPDDLPAFVDKIEEELREGLHHRRAA</sequence>
<keyword evidence="3" id="KW-0808">Transferase</keyword>
<organism evidence="3 4">
    <name type="scientific">Paroceanicella profunda</name>
    <dbReference type="NCBI Taxonomy" id="2579971"/>
    <lineage>
        <taxon>Bacteria</taxon>
        <taxon>Pseudomonadati</taxon>
        <taxon>Pseudomonadota</taxon>
        <taxon>Alphaproteobacteria</taxon>
        <taxon>Rhodobacterales</taxon>
        <taxon>Paracoccaceae</taxon>
        <taxon>Paroceanicella</taxon>
    </lineage>
</organism>
<dbReference type="Gene3D" id="3.40.50.880">
    <property type="match status" value="1"/>
</dbReference>
<dbReference type="InterPro" id="IPR002818">
    <property type="entry name" value="DJ-1/PfpI"/>
</dbReference>
<dbReference type="InterPro" id="IPR006286">
    <property type="entry name" value="C56_PfpI-like"/>
</dbReference>
<evidence type="ECO:0000259" key="2">
    <source>
        <dbReference type="Pfam" id="PF01965"/>
    </source>
</evidence>
<accession>A0A5B8G0W8</accession>
<feature type="domain" description="DJ-1/PfpI" evidence="2">
    <location>
        <begin position="8"/>
        <end position="173"/>
    </location>
</feature>
<keyword evidence="3" id="KW-0315">Glutamine amidotransferase</keyword>
<dbReference type="Pfam" id="PF01965">
    <property type="entry name" value="DJ-1_PfpI"/>
    <property type="match status" value="1"/>
</dbReference>
<proteinExistence type="inferred from homology"/>
<keyword evidence="4" id="KW-1185">Reference proteome</keyword>
<evidence type="ECO:0000313" key="4">
    <source>
        <dbReference type="Proteomes" id="UP000305888"/>
    </source>
</evidence>
<dbReference type="GO" id="GO:0016740">
    <property type="term" value="F:transferase activity"/>
    <property type="evidence" value="ECO:0007669"/>
    <property type="project" value="UniProtKB-KW"/>
</dbReference>
<dbReference type="InterPro" id="IPR029062">
    <property type="entry name" value="Class_I_gatase-like"/>
</dbReference>